<dbReference type="RefSeq" id="WP_134744351.1">
    <property type="nucleotide sequence ID" value="NZ_JBFNFK010000008.1"/>
</dbReference>
<name>A0A4R9C466_9FIRM</name>
<evidence type="ECO:0000313" key="6">
    <source>
        <dbReference type="EMBL" id="TFF67108.1"/>
    </source>
</evidence>
<dbReference type="Gene3D" id="3.40.50.300">
    <property type="entry name" value="P-loop containing nucleotide triphosphate hydrolases"/>
    <property type="match status" value="1"/>
</dbReference>
<dbReference type="SMART" id="SM00382">
    <property type="entry name" value="AAA"/>
    <property type="match status" value="1"/>
</dbReference>
<evidence type="ECO:0000256" key="3">
    <source>
        <dbReference type="ARBA" id="ARBA00022741"/>
    </source>
</evidence>
<comment type="similarity">
    <text evidence="1">Belongs to the ABC transporter superfamily.</text>
</comment>
<keyword evidence="2" id="KW-0813">Transport</keyword>
<dbReference type="Pfam" id="PF00005">
    <property type="entry name" value="ABC_tran"/>
    <property type="match status" value="1"/>
</dbReference>
<dbReference type="InterPro" id="IPR003593">
    <property type="entry name" value="AAA+_ATPase"/>
</dbReference>
<evidence type="ECO:0000259" key="5">
    <source>
        <dbReference type="PROSITE" id="PS50893"/>
    </source>
</evidence>
<dbReference type="PANTHER" id="PTHR42798:SF6">
    <property type="entry name" value="CELL DIVISION ATP-BINDING PROTEIN FTSE"/>
    <property type="match status" value="1"/>
</dbReference>
<keyword evidence="7" id="KW-1185">Reference proteome</keyword>
<evidence type="ECO:0000256" key="1">
    <source>
        <dbReference type="ARBA" id="ARBA00005417"/>
    </source>
</evidence>
<evidence type="ECO:0000256" key="4">
    <source>
        <dbReference type="ARBA" id="ARBA00022840"/>
    </source>
</evidence>
<keyword evidence="3" id="KW-0547">Nucleotide-binding</keyword>
<dbReference type="CDD" id="cd03255">
    <property type="entry name" value="ABC_MJ0796_LolCDE_FtsE"/>
    <property type="match status" value="1"/>
</dbReference>
<dbReference type="Proteomes" id="UP000297454">
    <property type="component" value="Unassembled WGS sequence"/>
</dbReference>
<evidence type="ECO:0000313" key="7">
    <source>
        <dbReference type="Proteomes" id="UP000297454"/>
    </source>
</evidence>
<reference evidence="6 7" key="1">
    <citation type="submission" date="2019-01" db="EMBL/GenBank/DDBJ databases">
        <title>Draft Genome Sequences of Helcococcus ovis Strains Isolated from the Uterus and Vagina of Dairy Cows with Metritis.</title>
        <authorList>
            <person name="Cunha F."/>
            <person name="Jeon S.J."/>
            <person name="Kutzer P."/>
            <person name="Galvao K.N."/>
        </authorList>
    </citation>
    <scope>NUCLEOTIDE SEQUENCE [LARGE SCALE GENOMIC DNA]</scope>
    <source>
        <strain evidence="6 7">KG-37</strain>
    </source>
</reference>
<dbReference type="SUPFAM" id="SSF52540">
    <property type="entry name" value="P-loop containing nucleoside triphosphate hydrolases"/>
    <property type="match status" value="1"/>
</dbReference>
<dbReference type="InterPro" id="IPR017911">
    <property type="entry name" value="MacB-like_ATP-bd"/>
</dbReference>
<protein>
    <submittedName>
        <fullName evidence="6">ABC transporter ATP-binding protein</fullName>
    </submittedName>
</protein>
<comment type="caution">
    <text evidence="6">The sequence shown here is derived from an EMBL/GenBank/DDBJ whole genome shotgun (WGS) entry which is preliminary data.</text>
</comment>
<gene>
    <name evidence="6" type="ORF">EQF91_01730</name>
</gene>
<dbReference type="InterPro" id="IPR017871">
    <property type="entry name" value="ABC_transporter-like_CS"/>
</dbReference>
<dbReference type="EMBL" id="SCFR01000004">
    <property type="protein sequence ID" value="TFF67108.1"/>
    <property type="molecule type" value="Genomic_DNA"/>
</dbReference>
<accession>A0A4R9C466</accession>
<dbReference type="PROSITE" id="PS50893">
    <property type="entry name" value="ABC_TRANSPORTER_2"/>
    <property type="match status" value="1"/>
</dbReference>
<feature type="domain" description="ABC transporter" evidence="5">
    <location>
        <begin position="2"/>
        <end position="217"/>
    </location>
</feature>
<proteinExistence type="inferred from homology"/>
<dbReference type="PROSITE" id="PS00211">
    <property type="entry name" value="ABC_TRANSPORTER_1"/>
    <property type="match status" value="1"/>
</dbReference>
<dbReference type="GO" id="GO:0016887">
    <property type="term" value="F:ATP hydrolysis activity"/>
    <property type="evidence" value="ECO:0007669"/>
    <property type="project" value="InterPro"/>
</dbReference>
<dbReference type="PANTHER" id="PTHR42798">
    <property type="entry name" value="LIPOPROTEIN-RELEASING SYSTEM ATP-BINDING PROTEIN LOLD"/>
    <property type="match status" value="1"/>
</dbReference>
<dbReference type="AlphaFoldDB" id="A0A4R9C466"/>
<keyword evidence="4 6" id="KW-0067">ATP-binding</keyword>
<dbReference type="InterPro" id="IPR003439">
    <property type="entry name" value="ABC_transporter-like_ATP-bd"/>
</dbReference>
<dbReference type="InterPro" id="IPR027417">
    <property type="entry name" value="P-loop_NTPase"/>
</dbReference>
<dbReference type="GO" id="GO:0005524">
    <property type="term" value="F:ATP binding"/>
    <property type="evidence" value="ECO:0007669"/>
    <property type="project" value="UniProtKB-KW"/>
</dbReference>
<sequence length="217" mass="24394">MIKLNNISAGYNNKIILKNINLELNEGEIVTIVGKSGSGKSTLLKLLNGTLKPRDGKYFFNGNEVNIMSDDEIKLKCTRKIGFVWQNYRLIPDISVLNNIMIPSIIYGEKVDKNYLDEILDLLEIKKYKYSYVSDLSGGEQQRVALARAIMLNPKVIMADEPTGALDSKTSNNLIELFLEINKKYDTLCIIATHDTDLAKIGTKKITISDGEIFNEK</sequence>
<organism evidence="6 7">
    <name type="scientific">Helcococcus ovis</name>
    <dbReference type="NCBI Taxonomy" id="72026"/>
    <lineage>
        <taxon>Bacteria</taxon>
        <taxon>Bacillati</taxon>
        <taxon>Bacillota</taxon>
        <taxon>Tissierellia</taxon>
        <taxon>Tissierellales</taxon>
        <taxon>Peptoniphilaceae</taxon>
        <taxon>Helcococcus</taxon>
    </lineage>
</organism>
<evidence type="ECO:0000256" key="2">
    <source>
        <dbReference type="ARBA" id="ARBA00022448"/>
    </source>
</evidence>